<protein>
    <submittedName>
        <fullName evidence="2">Anti-sigma regulatory factor</fullName>
    </submittedName>
</protein>
<dbReference type="InterPro" id="IPR036890">
    <property type="entry name" value="HATPase_C_sf"/>
</dbReference>
<evidence type="ECO:0000259" key="1">
    <source>
        <dbReference type="Pfam" id="PF02518"/>
    </source>
</evidence>
<sequence>MVAPYVVEFEVEKDDFLAAGEGSGSVKDTLKMLGMPSPVIRRAAIITYEAEMNLVIHGGGGLLRVLITPQRLEIISSDEGPGIPDVAMAMKEGYSTAPDRVREMGFGAGMGLPNIKRNSDSLEIDSTVGVGTTLRAVIELDSEGGSV</sequence>
<evidence type="ECO:0000313" key="3">
    <source>
        <dbReference type="Proteomes" id="UP000671879"/>
    </source>
</evidence>
<dbReference type="RefSeq" id="WP_274372610.1">
    <property type="nucleotide sequence ID" value="NZ_CP072943.1"/>
</dbReference>
<dbReference type="Pfam" id="PF02518">
    <property type="entry name" value="HATPase_c"/>
    <property type="match status" value="1"/>
</dbReference>
<feature type="domain" description="Histidine kinase/HSP90-like ATPase" evidence="1">
    <location>
        <begin position="46"/>
        <end position="140"/>
    </location>
</feature>
<name>A0A9Q7AK95_9BACT</name>
<dbReference type="Gene3D" id="3.30.565.10">
    <property type="entry name" value="Histidine kinase-like ATPase, C-terminal domain"/>
    <property type="match status" value="1"/>
</dbReference>
<dbReference type="EMBL" id="CP072943">
    <property type="protein sequence ID" value="QTX31447.1"/>
    <property type="molecule type" value="Genomic_DNA"/>
</dbReference>
<dbReference type="AlphaFoldDB" id="A0A9Q7AK95"/>
<reference evidence="3" key="1">
    <citation type="submission" date="2021-04" db="EMBL/GenBank/DDBJ databases">
        <title>A novel Synergistetes isolate from a pyrite-forming mixed culture.</title>
        <authorList>
            <person name="Bunk B."/>
            <person name="Sproer C."/>
            <person name="Spring S."/>
            <person name="Pester M."/>
        </authorList>
    </citation>
    <scope>NUCLEOTIDE SEQUENCE [LARGE SCALE GENOMIC DNA]</scope>
    <source>
        <strain evidence="3">J.5.4.2-T.3.5.2</strain>
    </source>
</reference>
<proteinExistence type="predicted"/>
<dbReference type="InterPro" id="IPR003594">
    <property type="entry name" value="HATPase_dom"/>
</dbReference>
<dbReference type="Proteomes" id="UP000671879">
    <property type="component" value="Chromosome"/>
</dbReference>
<accession>A0A9Q7AK95</accession>
<dbReference type="SUPFAM" id="SSF55874">
    <property type="entry name" value="ATPase domain of HSP90 chaperone/DNA topoisomerase II/histidine kinase"/>
    <property type="match status" value="1"/>
</dbReference>
<dbReference type="KEGG" id="aram:KAR29_08695"/>
<keyword evidence="3" id="KW-1185">Reference proteome</keyword>
<organism evidence="2 3">
    <name type="scientific">Aminithiophilus ramosus</name>
    <dbReference type="NCBI Taxonomy" id="3029084"/>
    <lineage>
        <taxon>Bacteria</taxon>
        <taxon>Thermotogati</taxon>
        <taxon>Synergistota</taxon>
        <taxon>Synergistia</taxon>
        <taxon>Synergistales</taxon>
        <taxon>Aminithiophilaceae</taxon>
        <taxon>Aminithiophilus</taxon>
    </lineage>
</organism>
<gene>
    <name evidence="2" type="ORF">KAR29_08695</name>
</gene>
<evidence type="ECO:0000313" key="2">
    <source>
        <dbReference type="EMBL" id="QTX31447.1"/>
    </source>
</evidence>